<accession>A0A382TXR7</accession>
<dbReference type="AlphaFoldDB" id="A0A382TXR7"/>
<gene>
    <name evidence="1" type="ORF">METZ01_LOCUS379710</name>
</gene>
<evidence type="ECO:0000313" key="1">
    <source>
        <dbReference type="EMBL" id="SVD26856.1"/>
    </source>
</evidence>
<dbReference type="PROSITE" id="PS51257">
    <property type="entry name" value="PROKAR_LIPOPROTEIN"/>
    <property type="match status" value="1"/>
</dbReference>
<protein>
    <recommendedName>
        <fullName evidence="2">Lipoprotein</fullName>
    </recommendedName>
</protein>
<reference evidence="1" key="1">
    <citation type="submission" date="2018-05" db="EMBL/GenBank/DDBJ databases">
        <authorList>
            <person name="Lanie J.A."/>
            <person name="Ng W.-L."/>
            <person name="Kazmierczak K.M."/>
            <person name="Andrzejewski T.M."/>
            <person name="Davidsen T.M."/>
            <person name="Wayne K.J."/>
            <person name="Tettelin H."/>
            <person name="Glass J.I."/>
            <person name="Rusch D."/>
            <person name="Podicherti R."/>
            <person name="Tsui H.-C.T."/>
            <person name="Winkler M.E."/>
        </authorList>
    </citation>
    <scope>NUCLEOTIDE SEQUENCE</scope>
</reference>
<name>A0A382TXR7_9ZZZZ</name>
<proteinExistence type="predicted"/>
<organism evidence="1">
    <name type="scientific">marine metagenome</name>
    <dbReference type="NCBI Taxonomy" id="408172"/>
    <lineage>
        <taxon>unclassified sequences</taxon>
        <taxon>metagenomes</taxon>
        <taxon>ecological metagenomes</taxon>
    </lineage>
</organism>
<dbReference type="EMBL" id="UINC01139981">
    <property type="protein sequence ID" value="SVD26856.1"/>
    <property type="molecule type" value="Genomic_DNA"/>
</dbReference>
<sequence length="124" mass="13775">MVRNILRAPCVLLIFLVLGCATTHDLKPDREKYSSLSCQELKKEISIVVGYHNEAVGEQGLTAKSALTGLFILDFGLVSNLIRLSAEHAEKAAEEQITFLYRIYDKKNCAEELYQLGKGSSQPT</sequence>
<evidence type="ECO:0008006" key="2">
    <source>
        <dbReference type="Google" id="ProtNLM"/>
    </source>
</evidence>